<keyword evidence="5" id="KW-0804">Transcription</keyword>
<sequence>MRLNYHHLYYFWMVARTGHLTRTAESLHIAQSALSGQIRKLEDNLGYDLFIREGRRLRLSEAGRVAFAYADEIFRQGDELESLFRTGKLANRDTLKVGAVATLSRNFQEGFLRPLLGRKDLVLKLESASLEDLLRRLSAHRLDLVLSNQPVHGDEENPWRCRRIARQTVSVIGPPGQESTGAFPALLQEQPLILPDASSNIRQAFDQLCEHHQLRPEIIAEVDDMAMMRLLTRDSGHFAILPPVVVRDELKNGELTDYGALPGVYEEFYAIRIRRQFESPALRELMAQKSEQLLALEIPGAVSQD</sequence>
<dbReference type="PANTHER" id="PTHR30293">
    <property type="entry name" value="TRANSCRIPTIONAL REGULATORY PROTEIN NAC-RELATED"/>
    <property type="match status" value="1"/>
</dbReference>
<dbReference type="SUPFAM" id="SSF46785">
    <property type="entry name" value="Winged helix' DNA-binding domain"/>
    <property type="match status" value="1"/>
</dbReference>
<evidence type="ECO:0000256" key="5">
    <source>
        <dbReference type="ARBA" id="ARBA00023163"/>
    </source>
</evidence>
<dbReference type="RefSeq" id="WP_106761442.1">
    <property type="nucleotide sequence ID" value="NZ_PXNP01000016.1"/>
</dbReference>
<evidence type="ECO:0000256" key="1">
    <source>
        <dbReference type="ARBA" id="ARBA00009437"/>
    </source>
</evidence>
<dbReference type="InterPro" id="IPR000847">
    <property type="entry name" value="LysR_HTH_N"/>
</dbReference>
<evidence type="ECO:0000256" key="4">
    <source>
        <dbReference type="ARBA" id="ARBA00023159"/>
    </source>
</evidence>
<dbReference type="FunFam" id="1.10.10.10:FF:000001">
    <property type="entry name" value="LysR family transcriptional regulator"/>
    <property type="match status" value="1"/>
</dbReference>
<keyword evidence="4" id="KW-0010">Activator</keyword>
<comment type="caution">
    <text evidence="7">The sequence shown here is derived from an EMBL/GenBank/DDBJ whole genome shotgun (WGS) entry which is preliminary data.</text>
</comment>
<evidence type="ECO:0000313" key="8">
    <source>
        <dbReference type="Proteomes" id="UP000239866"/>
    </source>
</evidence>
<dbReference type="SUPFAM" id="SSF53850">
    <property type="entry name" value="Periplasmic binding protein-like II"/>
    <property type="match status" value="1"/>
</dbReference>
<dbReference type="Gene3D" id="3.40.190.290">
    <property type="match status" value="1"/>
</dbReference>
<comment type="similarity">
    <text evidence="1">Belongs to the LysR transcriptional regulatory family.</text>
</comment>
<dbReference type="Gene3D" id="1.10.10.10">
    <property type="entry name" value="Winged helix-like DNA-binding domain superfamily/Winged helix DNA-binding domain"/>
    <property type="match status" value="1"/>
</dbReference>
<reference evidence="7 8" key="1">
    <citation type="submission" date="2018-03" db="EMBL/GenBank/DDBJ databases">
        <title>Marinobacter brunus sp. nov., a marine bacterium of Gamma-proteobacteria isolated from the surface seawater of the South China Sea.</title>
        <authorList>
            <person name="Cheng H."/>
            <person name="Wu Y.-H."/>
            <person name="Xamxidin M."/>
            <person name="Xu X.-W."/>
        </authorList>
    </citation>
    <scope>NUCLEOTIDE SEQUENCE [LARGE SCALE GENOMIC DNA]</scope>
    <source>
        <strain evidence="7 8">NH169-3</strain>
    </source>
</reference>
<gene>
    <name evidence="7" type="ORF">C7H09_04600</name>
</gene>
<dbReference type="PANTHER" id="PTHR30293:SF0">
    <property type="entry name" value="NITROGEN ASSIMILATION REGULATORY PROTEIN NAC"/>
    <property type="match status" value="1"/>
</dbReference>
<keyword evidence="8" id="KW-1185">Reference proteome</keyword>
<feature type="domain" description="HTH lysR-type" evidence="6">
    <location>
        <begin position="3"/>
        <end position="60"/>
    </location>
</feature>
<keyword evidence="3" id="KW-0238">DNA-binding</keyword>
<dbReference type="GO" id="GO:2000142">
    <property type="term" value="P:regulation of DNA-templated transcription initiation"/>
    <property type="evidence" value="ECO:0007669"/>
    <property type="project" value="TreeGrafter"/>
</dbReference>
<dbReference type="InterPro" id="IPR036390">
    <property type="entry name" value="WH_DNA-bd_sf"/>
</dbReference>
<evidence type="ECO:0000256" key="3">
    <source>
        <dbReference type="ARBA" id="ARBA00023125"/>
    </source>
</evidence>
<evidence type="ECO:0000313" key="7">
    <source>
        <dbReference type="EMBL" id="PSF12164.1"/>
    </source>
</evidence>
<proteinExistence type="inferred from homology"/>
<keyword evidence="2" id="KW-0805">Transcription regulation</keyword>
<dbReference type="InterPro" id="IPR036388">
    <property type="entry name" value="WH-like_DNA-bd_sf"/>
</dbReference>
<dbReference type="Proteomes" id="UP000239866">
    <property type="component" value="Unassembled WGS sequence"/>
</dbReference>
<dbReference type="GO" id="GO:0003700">
    <property type="term" value="F:DNA-binding transcription factor activity"/>
    <property type="evidence" value="ECO:0007669"/>
    <property type="project" value="InterPro"/>
</dbReference>
<protein>
    <submittedName>
        <fullName evidence="7">LysR family transcriptional regulator</fullName>
    </submittedName>
</protein>
<dbReference type="GO" id="GO:0003677">
    <property type="term" value="F:DNA binding"/>
    <property type="evidence" value="ECO:0007669"/>
    <property type="project" value="UniProtKB-KW"/>
</dbReference>
<dbReference type="Pfam" id="PF00126">
    <property type="entry name" value="HTH_1"/>
    <property type="match status" value="1"/>
</dbReference>
<dbReference type="InterPro" id="IPR005119">
    <property type="entry name" value="LysR_subst-bd"/>
</dbReference>
<name>A0A2T1KPY2_9GAMM</name>
<accession>A0A2T1KPY2</accession>
<dbReference type="OrthoDB" id="464481at2"/>
<dbReference type="PRINTS" id="PR00039">
    <property type="entry name" value="HTHLYSR"/>
</dbReference>
<evidence type="ECO:0000256" key="2">
    <source>
        <dbReference type="ARBA" id="ARBA00023015"/>
    </source>
</evidence>
<dbReference type="Pfam" id="PF03466">
    <property type="entry name" value="LysR_substrate"/>
    <property type="match status" value="1"/>
</dbReference>
<evidence type="ECO:0000259" key="6">
    <source>
        <dbReference type="PROSITE" id="PS50931"/>
    </source>
</evidence>
<organism evidence="7 8">
    <name type="scientific">Marinobacter fuscus</name>
    <dbReference type="NCBI Taxonomy" id="2109942"/>
    <lineage>
        <taxon>Bacteria</taxon>
        <taxon>Pseudomonadati</taxon>
        <taxon>Pseudomonadota</taxon>
        <taxon>Gammaproteobacteria</taxon>
        <taxon>Pseudomonadales</taxon>
        <taxon>Marinobacteraceae</taxon>
        <taxon>Marinobacter</taxon>
    </lineage>
</organism>
<dbReference type="PROSITE" id="PS50931">
    <property type="entry name" value="HTH_LYSR"/>
    <property type="match status" value="1"/>
</dbReference>
<dbReference type="EMBL" id="PXNP01000016">
    <property type="protein sequence ID" value="PSF12164.1"/>
    <property type="molecule type" value="Genomic_DNA"/>
</dbReference>
<dbReference type="AlphaFoldDB" id="A0A2T1KPY2"/>